<evidence type="ECO:0000256" key="7">
    <source>
        <dbReference type="ARBA" id="ARBA00023136"/>
    </source>
</evidence>
<feature type="transmembrane region" description="Helical" evidence="8">
    <location>
        <begin position="9"/>
        <end position="27"/>
    </location>
</feature>
<feature type="transmembrane region" description="Helical" evidence="8">
    <location>
        <begin position="248"/>
        <end position="272"/>
    </location>
</feature>
<reference evidence="10 11" key="1">
    <citation type="submission" date="2019-06" db="EMBL/GenBank/DDBJ databases">
        <title>Genome sequence of Rhodobacteraceae bacterium D4M1.</title>
        <authorList>
            <person name="Cao J."/>
        </authorList>
    </citation>
    <scope>NUCLEOTIDE SEQUENCE [LARGE SCALE GENOMIC DNA]</scope>
    <source>
        <strain evidence="10 11">D4M1</strain>
    </source>
</reference>
<feature type="transmembrane region" description="Helical" evidence="8">
    <location>
        <begin position="100"/>
        <end position="126"/>
    </location>
</feature>
<dbReference type="CDD" id="cd06261">
    <property type="entry name" value="TM_PBP2"/>
    <property type="match status" value="1"/>
</dbReference>
<dbReference type="GO" id="GO:0005886">
    <property type="term" value="C:plasma membrane"/>
    <property type="evidence" value="ECO:0007669"/>
    <property type="project" value="UniProtKB-SubCell"/>
</dbReference>
<evidence type="ECO:0000256" key="5">
    <source>
        <dbReference type="ARBA" id="ARBA00022692"/>
    </source>
</evidence>
<keyword evidence="5 8" id="KW-0812">Transmembrane</keyword>
<evidence type="ECO:0000256" key="2">
    <source>
        <dbReference type="ARBA" id="ARBA00007069"/>
    </source>
</evidence>
<dbReference type="PANTHER" id="PTHR42929">
    <property type="entry name" value="INNER MEMBRANE ABC TRANSPORTER PERMEASE PROTEIN YDCU-RELATED-RELATED"/>
    <property type="match status" value="1"/>
</dbReference>
<accession>A0A5B8FH15</accession>
<evidence type="ECO:0000256" key="6">
    <source>
        <dbReference type="ARBA" id="ARBA00022989"/>
    </source>
</evidence>
<evidence type="ECO:0000259" key="9">
    <source>
        <dbReference type="PROSITE" id="PS50928"/>
    </source>
</evidence>
<name>A0A5B8FH15_9RHOB</name>
<evidence type="ECO:0000256" key="1">
    <source>
        <dbReference type="ARBA" id="ARBA00004651"/>
    </source>
</evidence>
<evidence type="ECO:0000256" key="3">
    <source>
        <dbReference type="ARBA" id="ARBA00022448"/>
    </source>
</evidence>
<keyword evidence="11" id="KW-1185">Reference proteome</keyword>
<comment type="similarity">
    <text evidence="2">Belongs to the binding-protein-dependent transport system permease family. CysTW subfamily.</text>
</comment>
<evidence type="ECO:0000313" key="10">
    <source>
        <dbReference type="EMBL" id="QDL91667.1"/>
    </source>
</evidence>
<evidence type="ECO:0000256" key="8">
    <source>
        <dbReference type="SAM" id="Phobius"/>
    </source>
</evidence>
<dbReference type="AlphaFoldDB" id="A0A5B8FH15"/>
<dbReference type="Proteomes" id="UP000305888">
    <property type="component" value="Chromosome"/>
</dbReference>
<keyword evidence="6 8" id="KW-1133">Transmembrane helix</keyword>
<organism evidence="10 11">
    <name type="scientific">Paroceanicella profunda</name>
    <dbReference type="NCBI Taxonomy" id="2579971"/>
    <lineage>
        <taxon>Bacteria</taxon>
        <taxon>Pseudomonadati</taxon>
        <taxon>Pseudomonadota</taxon>
        <taxon>Alphaproteobacteria</taxon>
        <taxon>Rhodobacterales</taxon>
        <taxon>Paracoccaceae</taxon>
        <taxon>Paroceanicella</taxon>
    </lineage>
</organism>
<feature type="domain" description="ABC transmembrane type-1" evidence="9">
    <location>
        <begin position="65"/>
        <end position="271"/>
    </location>
</feature>
<sequence length="280" mass="30433">MNGLFRRHFLILPAAALIFLFVMLPYVNVLVMSLRAPSDSTPYGEGFSLGGYLKLFSDAYYFEALGQTLWLGLLTAFVCFLLGLPIALHISQASRRWRGLLYGIVLSPLLVGIVVRSYGWTILLGNSGVINSTLRNLGLIDRPLPLMYNSFGIVVALAHVFLPFMVLPILGALQGLDPAVGAAARSLGARRFTVFRRITLPLAMPGIQSGAILVFVLAVSSYVTPALVGGMRVKTMTVMVVDALIDQFQWPFGSALALSLAVSAGVVVLIFARLTRMKWK</sequence>
<gene>
    <name evidence="10" type="ORF">FDP22_07625</name>
</gene>
<dbReference type="GO" id="GO:0055085">
    <property type="term" value="P:transmembrane transport"/>
    <property type="evidence" value="ECO:0007669"/>
    <property type="project" value="InterPro"/>
</dbReference>
<comment type="subcellular location">
    <subcellularLocation>
        <location evidence="1">Cell membrane</location>
        <topology evidence="1">Multi-pass membrane protein</topology>
    </subcellularLocation>
</comment>
<dbReference type="PANTHER" id="PTHR42929:SF5">
    <property type="entry name" value="ABC TRANSPORTER PERMEASE PROTEIN"/>
    <property type="match status" value="1"/>
</dbReference>
<feature type="transmembrane region" description="Helical" evidence="8">
    <location>
        <begin position="200"/>
        <end position="228"/>
    </location>
</feature>
<dbReference type="PROSITE" id="PS50928">
    <property type="entry name" value="ABC_TM1"/>
    <property type="match status" value="1"/>
</dbReference>
<keyword evidence="3" id="KW-0813">Transport</keyword>
<dbReference type="EMBL" id="CP040818">
    <property type="protein sequence ID" value="QDL91667.1"/>
    <property type="molecule type" value="Genomic_DNA"/>
</dbReference>
<dbReference type="RefSeq" id="WP_138572279.1">
    <property type="nucleotide sequence ID" value="NZ_CP040818.1"/>
</dbReference>
<proteinExistence type="inferred from homology"/>
<evidence type="ECO:0000256" key="4">
    <source>
        <dbReference type="ARBA" id="ARBA00022475"/>
    </source>
</evidence>
<keyword evidence="4" id="KW-1003">Cell membrane</keyword>
<evidence type="ECO:0000313" key="11">
    <source>
        <dbReference type="Proteomes" id="UP000305888"/>
    </source>
</evidence>
<dbReference type="InterPro" id="IPR000515">
    <property type="entry name" value="MetI-like"/>
</dbReference>
<dbReference type="KEGG" id="ppru:FDP22_07625"/>
<dbReference type="Gene3D" id="1.10.3720.10">
    <property type="entry name" value="MetI-like"/>
    <property type="match status" value="1"/>
</dbReference>
<protein>
    <submittedName>
        <fullName evidence="10">ABC transporter permease</fullName>
    </submittedName>
</protein>
<keyword evidence="7 8" id="KW-0472">Membrane</keyword>
<dbReference type="OrthoDB" id="9807047at2"/>
<feature type="transmembrane region" description="Helical" evidence="8">
    <location>
        <begin position="146"/>
        <end position="167"/>
    </location>
</feature>
<dbReference type="InterPro" id="IPR035906">
    <property type="entry name" value="MetI-like_sf"/>
</dbReference>
<dbReference type="SUPFAM" id="SSF161098">
    <property type="entry name" value="MetI-like"/>
    <property type="match status" value="1"/>
</dbReference>
<feature type="transmembrane region" description="Helical" evidence="8">
    <location>
        <begin position="69"/>
        <end position="88"/>
    </location>
</feature>